<dbReference type="SUPFAM" id="SSF51445">
    <property type="entry name" value="(Trans)glycosidases"/>
    <property type="match status" value="1"/>
</dbReference>
<evidence type="ECO:0000256" key="3">
    <source>
        <dbReference type="ARBA" id="ARBA00012756"/>
    </source>
</evidence>
<feature type="signal peptide" evidence="8">
    <location>
        <begin position="1"/>
        <end position="23"/>
    </location>
</feature>
<dbReference type="AlphaFoldDB" id="A0AAV2FJJ9"/>
<sequence length="850" mass="95028">MKTTLSVFLLLSFLLSMMVGVSSKNVTYDGRSLFINDRRHLIISGSIHYPRSTPEMWSELVRLAKEGGANTIKTYVFWNGHEIKPGVYNFEGRFDLVKFVRIVQEAGMFLILRIGPFVAGEWNFGGIPVWLHFIPGTSFRTENDNFKYYMEKFMTYIVNLMKQEKLFASQGEKGPIIMTQVENEFEYLEQIYPEGKKYVNWAGEMAISQHTGVPWIMCRESDAPGPVIGTCNDFYCDDFQLASDKPKIWTENWTGWLPTYWAPNYHRPSGDSAFAVARFFQKGGSVVNYYMYHGGTNFGRTGGGGFTTSYDFDGPIDEYGLVRFPKWGHLKELHEAIKLCENVILNTEQPTNIAIGPSQEGTVWGDPSSKNCVAFLANYDNTNDATVVFQNASYDIPAWSVSILPDCKNVVFNTAKVSSQSSVVEMVPEDLKPSPEKCGEVQFGGDSSSNNPLKWEVFVEKTGIWGEEADLVYNGLVDQLNVTKDASDYLWYTTSIDVDANEEFMKDGSQLALAIQFQSHHLHAFVNGELLNKGNAVGENATLRIPIALKAGRNEISVLNSIVGLPSAGAFFEWINYGPSNVKLEGFSNGTAMDLSTSNWSYKIGMEGEKLEIYKPESTGNVTWNVPSEVPKMQPVTWYKVIVEEPSGDEPIGLDMLNMGKGSAWLNGQQIGRYWLQRSGEHEQCVSHGEEGCDYRGYMYPEKCRTGCGEPTQRWYHIPRSWFKPCGNLLVIFEEEGGDPTAINFSKRRTSRLCASVAEDHPPLGQAMVHLRCPENRSIDNILFASFGTPTGNCGSFKVGDYHDVNSLSVVEKACLWKNECAIQVSEANFNKGGFTGSTKMRLAVEAACG</sequence>
<comment type="similarity">
    <text evidence="2 7">Belongs to the glycosyl hydrolase 35 family.</text>
</comment>
<organism evidence="10 11">
    <name type="scientific">Linum trigynum</name>
    <dbReference type="NCBI Taxonomy" id="586398"/>
    <lineage>
        <taxon>Eukaryota</taxon>
        <taxon>Viridiplantae</taxon>
        <taxon>Streptophyta</taxon>
        <taxon>Embryophyta</taxon>
        <taxon>Tracheophyta</taxon>
        <taxon>Spermatophyta</taxon>
        <taxon>Magnoliopsida</taxon>
        <taxon>eudicotyledons</taxon>
        <taxon>Gunneridae</taxon>
        <taxon>Pentapetalae</taxon>
        <taxon>rosids</taxon>
        <taxon>fabids</taxon>
        <taxon>Malpighiales</taxon>
        <taxon>Linaceae</taxon>
        <taxon>Linum</taxon>
    </lineage>
</organism>
<dbReference type="Pfam" id="PF01301">
    <property type="entry name" value="Glyco_hydro_35"/>
    <property type="match status" value="1"/>
</dbReference>
<dbReference type="InterPro" id="IPR000922">
    <property type="entry name" value="Lectin_gal-bd_dom"/>
</dbReference>
<feature type="domain" description="SUEL-type lectin" evidence="9">
    <location>
        <begin position="769"/>
        <end position="850"/>
    </location>
</feature>
<dbReference type="InterPro" id="IPR043159">
    <property type="entry name" value="Lectin_gal-bd_sf"/>
</dbReference>
<dbReference type="InterPro" id="IPR001944">
    <property type="entry name" value="Glycoside_Hdrlase_35"/>
</dbReference>
<dbReference type="Pfam" id="PF21467">
    <property type="entry name" value="BetaGal_gal-bd"/>
    <property type="match status" value="1"/>
</dbReference>
<feature type="chain" id="PRO_5043416010" description="beta-galactosidase" evidence="8">
    <location>
        <begin position="24"/>
        <end position="850"/>
    </location>
</feature>
<dbReference type="SUPFAM" id="SSF49785">
    <property type="entry name" value="Galactose-binding domain-like"/>
    <property type="match status" value="2"/>
</dbReference>
<gene>
    <name evidence="10" type="ORF">LTRI10_LOCUS38391</name>
</gene>
<dbReference type="InterPro" id="IPR041392">
    <property type="entry name" value="GHD"/>
</dbReference>
<dbReference type="Gene3D" id="2.60.120.260">
    <property type="entry name" value="Galactose-binding domain-like"/>
    <property type="match status" value="1"/>
</dbReference>
<dbReference type="Gene3D" id="3.20.20.80">
    <property type="entry name" value="Glycosidases"/>
    <property type="match status" value="1"/>
</dbReference>
<dbReference type="PROSITE" id="PS50228">
    <property type="entry name" value="SUEL_LECTIN"/>
    <property type="match status" value="1"/>
</dbReference>
<dbReference type="GO" id="GO:0005975">
    <property type="term" value="P:carbohydrate metabolic process"/>
    <property type="evidence" value="ECO:0007669"/>
    <property type="project" value="InterPro"/>
</dbReference>
<evidence type="ECO:0000256" key="1">
    <source>
        <dbReference type="ARBA" id="ARBA00001412"/>
    </source>
</evidence>
<evidence type="ECO:0000256" key="7">
    <source>
        <dbReference type="RuleBase" id="RU003679"/>
    </source>
</evidence>
<dbReference type="PANTHER" id="PTHR23421">
    <property type="entry name" value="BETA-GALACTOSIDASE RELATED"/>
    <property type="match status" value="1"/>
</dbReference>
<protein>
    <recommendedName>
        <fullName evidence="3">beta-galactosidase</fullName>
        <ecNumber evidence="3">3.2.1.23</ecNumber>
    </recommendedName>
</protein>
<evidence type="ECO:0000256" key="6">
    <source>
        <dbReference type="ARBA" id="ARBA00023295"/>
    </source>
</evidence>
<keyword evidence="6" id="KW-0326">Glycosidase</keyword>
<dbReference type="FunFam" id="3.20.20.80:FF:000006">
    <property type="entry name" value="Beta-galactosidase"/>
    <property type="match status" value="1"/>
</dbReference>
<evidence type="ECO:0000256" key="8">
    <source>
        <dbReference type="SAM" id="SignalP"/>
    </source>
</evidence>
<dbReference type="CDD" id="cd22842">
    <property type="entry name" value="Gal_Rha_Lectin_BGal"/>
    <property type="match status" value="1"/>
</dbReference>
<dbReference type="InterPro" id="IPR048913">
    <property type="entry name" value="BetaGal_gal-bd"/>
</dbReference>
<dbReference type="Proteomes" id="UP001497516">
    <property type="component" value="Chromosome 6"/>
</dbReference>
<dbReference type="Gene3D" id="2.60.120.740">
    <property type="match status" value="1"/>
</dbReference>
<accession>A0AAV2FJJ9</accession>
<keyword evidence="11" id="KW-1185">Reference proteome</keyword>
<evidence type="ECO:0000313" key="11">
    <source>
        <dbReference type="Proteomes" id="UP001497516"/>
    </source>
</evidence>
<reference evidence="10 11" key="1">
    <citation type="submission" date="2024-04" db="EMBL/GenBank/DDBJ databases">
        <authorList>
            <person name="Fracassetti M."/>
        </authorList>
    </citation>
    <scope>NUCLEOTIDE SEQUENCE [LARGE SCALE GENOMIC DNA]</scope>
</reference>
<keyword evidence="5" id="KW-0378">Hydrolase</keyword>
<evidence type="ECO:0000313" key="10">
    <source>
        <dbReference type="EMBL" id="CAL1398142.1"/>
    </source>
</evidence>
<proteinExistence type="inferred from homology"/>
<evidence type="ECO:0000256" key="2">
    <source>
        <dbReference type="ARBA" id="ARBA00009809"/>
    </source>
</evidence>
<dbReference type="GO" id="GO:0030246">
    <property type="term" value="F:carbohydrate binding"/>
    <property type="evidence" value="ECO:0007669"/>
    <property type="project" value="InterPro"/>
</dbReference>
<evidence type="ECO:0000259" key="9">
    <source>
        <dbReference type="PROSITE" id="PS50228"/>
    </source>
</evidence>
<evidence type="ECO:0000256" key="5">
    <source>
        <dbReference type="ARBA" id="ARBA00022801"/>
    </source>
</evidence>
<name>A0AAV2FJJ9_9ROSI</name>
<dbReference type="GO" id="GO:0004565">
    <property type="term" value="F:beta-galactosidase activity"/>
    <property type="evidence" value="ECO:0007669"/>
    <property type="project" value="UniProtKB-EC"/>
</dbReference>
<dbReference type="EMBL" id="OZ034819">
    <property type="protein sequence ID" value="CAL1398142.1"/>
    <property type="molecule type" value="Genomic_DNA"/>
</dbReference>
<dbReference type="PRINTS" id="PR00742">
    <property type="entry name" value="GLHYDRLASE35"/>
</dbReference>
<dbReference type="InterPro" id="IPR017853">
    <property type="entry name" value="GH"/>
</dbReference>
<comment type="catalytic activity">
    <reaction evidence="1">
        <text>Hydrolysis of terminal non-reducing beta-D-galactose residues in beta-D-galactosides.</text>
        <dbReference type="EC" id="3.2.1.23"/>
    </reaction>
</comment>
<evidence type="ECO:0000256" key="4">
    <source>
        <dbReference type="ARBA" id="ARBA00022729"/>
    </source>
</evidence>
<keyword evidence="4 8" id="KW-0732">Signal</keyword>
<dbReference type="FunFam" id="2.60.120.260:FF:000142">
    <property type="entry name" value="Beta-galactosidase"/>
    <property type="match status" value="1"/>
</dbReference>
<dbReference type="InterPro" id="IPR031330">
    <property type="entry name" value="Gly_Hdrlase_35_cat"/>
</dbReference>
<dbReference type="InterPro" id="IPR008979">
    <property type="entry name" value="Galactose-bd-like_sf"/>
</dbReference>
<dbReference type="Pfam" id="PF17834">
    <property type="entry name" value="GHD"/>
    <property type="match status" value="1"/>
</dbReference>
<dbReference type="Pfam" id="PF02140">
    <property type="entry name" value="SUEL_Lectin"/>
    <property type="match status" value="1"/>
</dbReference>
<dbReference type="EC" id="3.2.1.23" evidence="3"/>